<accession>A0A927BMT4</accession>
<feature type="region of interest" description="Disordered" evidence="1">
    <location>
        <begin position="52"/>
        <end position="71"/>
    </location>
</feature>
<organism evidence="2">
    <name type="scientific">Streptomyces globisporus</name>
    <dbReference type="NCBI Taxonomy" id="1908"/>
    <lineage>
        <taxon>Bacteria</taxon>
        <taxon>Bacillati</taxon>
        <taxon>Actinomycetota</taxon>
        <taxon>Actinomycetes</taxon>
        <taxon>Kitasatosporales</taxon>
        <taxon>Streptomycetaceae</taxon>
        <taxon>Streptomyces</taxon>
    </lineage>
</organism>
<sequence>MTEGLLWGLSRTTALVLRMANDLRHSDAAGTTTPEQERELYLHRAALAQRHLAAAADTGSDPEEARQDAEQTASLLWKHDALHGGHQGLISATDPRWKASNLRDYVRQEAAAAGLDHH</sequence>
<evidence type="ECO:0000313" key="2">
    <source>
        <dbReference type="EMBL" id="MBD2829868.1"/>
    </source>
</evidence>
<dbReference type="EMBL" id="JACWUS010000005">
    <property type="protein sequence ID" value="MBD2829868.1"/>
    <property type="molecule type" value="Genomic_DNA"/>
</dbReference>
<dbReference type="AlphaFoldDB" id="A0A927BMT4"/>
<protein>
    <submittedName>
        <fullName evidence="2">Uncharacterized protein</fullName>
    </submittedName>
</protein>
<reference evidence="2" key="1">
    <citation type="journal article" date="2020" name="PLoS ONE">
        <title>Isolation and characterization of Streptomyces bacteriophages and Streptomyces strains encoding biosynthetic arsenals: Streptomyces strains and phages for antibiotic discovery.</title>
        <authorList>
            <person name="Montano E.T."/>
            <person name="Nideffer J.F."/>
            <person name="Brumage L."/>
            <person name="Erb M."/>
            <person name="Derman A.I."/>
            <person name="Davis J.P."/>
            <person name="Estrada E."/>
            <person name="Fu S."/>
            <person name="Le D."/>
            <person name="Vuppala A."/>
            <person name="Tran C."/>
            <person name="Luterstein E."/>
            <person name="Lakkaraju S."/>
            <person name="Panchagnula S."/>
            <person name="Ren C."/>
            <person name="Doan J."/>
            <person name="Tran S."/>
            <person name="Soriano J."/>
            <person name="Fujita Y."/>
            <person name="Gutala P."/>
            <person name="Fujii Q."/>
            <person name="Lee M."/>
            <person name="Bui A."/>
            <person name="Villarreal C."/>
            <person name="Shing S.R."/>
            <person name="Kim S."/>
            <person name="Freeman D."/>
            <person name="Racha V."/>
            <person name="Ho A."/>
            <person name="Kumar P."/>
            <person name="Falah K."/>
            <person name="Dawson T."/>
            <person name="Enustun E."/>
            <person name="Prichard A."/>
            <person name="Gomez A."/>
            <person name="Khanna K."/>
            <person name="Trigg S."/>
            <person name="Fernandez L."/>
            <person name="Pogliano K."/>
            <person name="Pogliano J."/>
        </authorList>
    </citation>
    <scope>NUCLEOTIDE SEQUENCE</scope>
    <source>
        <strain evidence="2">QF2</strain>
    </source>
</reference>
<gene>
    <name evidence="2" type="ORF">ID875_21100</name>
</gene>
<proteinExistence type="predicted"/>
<comment type="caution">
    <text evidence="2">The sequence shown here is derived from an EMBL/GenBank/DDBJ whole genome shotgun (WGS) entry which is preliminary data.</text>
</comment>
<name>A0A927BMT4_STRGL</name>
<evidence type="ECO:0000256" key="1">
    <source>
        <dbReference type="SAM" id="MobiDB-lite"/>
    </source>
</evidence>